<dbReference type="KEGG" id="dpx:DAPPUDRAFT_113740"/>
<protein>
    <submittedName>
        <fullName evidence="2">Uncharacterized protein</fullName>
    </submittedName>
</protein>
<dbReference type="Proteomes" id="UP000000305">
    <property type="component" value="Unassembled WGS sequence"/>
</dbReference>
<accession>E9HFX6</accession>
<dbReference type="HOGENOM" id="CLU_2225813_0_0_1"/>
<gene>
    <name evidence="2" type="ORF">DAPPUDRAFT_113740</name>
</gene>
<feature type="compositionally biased region" description="Basic and acidic residues" evidence="1">
    <location>
        <begin position="94"/>
        <end position="106"/>
    </location>
</feature>
<keyword evidence="3" id="KW-1185">Reference proteome</keyword>
<name>E9HFX6_DAPPU</name>
<reference evidence="2 3" key="1">
    <citation type="journal article" date="2011" name="Science">
        <title>The ecoresponsive genome of Daphnia pulex.</title>
        <authorList>
            <person name="Colbourne J.K."/>
            <person name="Pfrender M.E."/>
            <person name="Gilbert D."/>
            <person name="Thomas W.K."/>
            <person name="Tucker A."/>
            <person name="Oakley T.H."/>
            <person name="Tokishita S."/>
            <person name="Aerts A."/>
            <person name="Arnold G.J."/>
            <person name="Basu M.K."/>
            <person name="Bauer D.J."/>
            <person name="Caceres C.E."/>
            <person name="Carmel L."/>
            <person name="Casola C."/>
            <person name="Choi J.H."/>
            <person name="Detter J.C."/>
            <person name="Dong Q."/>
            <person name="Dusheyko S."/>
            <person name="Eads B.D."/>
            <person name="Frohlich T."/>
            <person name="Geiler-Samerotte K.A."/>
            <person name="Gerlach D."/>
            <person name="Hatcher P."/>
            <person name="Jogdeo S."/>
            <person name="Krijgsveld J."/>
            <person name="Kriventseva E.V."/>
            <person name="Kultz D."/>
            <person name="Laforsch C."/>
            <person name="Lindquist E."/>
            <person name="Lopez J."/>
            <person name="Manak J.R."/>
            <person name="Muller J."/>
            <person name="Pangilinan J."/>
            <person name="Patwardhan R.P."/>
            <person name="Pitluck S."/>
            <person name="Pritham E.J."/>
            <person name="Rechtsteiner A."/>
            <person name="Rho M."/>
            <person name="Rogozin I.B."/>
            <person name="Sakarya O."/>
            <person name="Salamov A."/>
            <person name="Schaack S."/>
            <person name="Shapiro H."/>
            <person name="Shiga Y."/>
            <person name="Skalitzky C."/>
            <person name="Smith Z."/>
            <person name="Souvorov A."/>
            <person name="Sung W."/>
            <person name="Tang Z."/>
            <person name="Tsuchiya D."/>
            <person name="Tu H."/>
            <person name="Vos H."/>
            <person name="Wang M."/>
            <person name="Wolf Y.I."/>
            <person name="Yamagata H."/>
            <person name="Yamada T."/>
            <person name="Ye Y."/>
            <person name="Shaw J.R."/>
            <person name="Andrews J."/>
            <person name="Crease T.J."/>
            <person name="Tang H."/>
            <person name="Lucas S.M."/>
            <person name="Robertson H.M."/>
            <person name="Bork P."/>
            <person name="Koonin E.V."/>
            <person name="Zdobnov E.M."/>
            <person name="Grigoriev I.V."/>
            <person name="Lynch M."/>
            <person name="Boore J.L."/>
        </authorList>
    </citation>
    <scope>NUCLEOTIDE SEQUENCE [LARGE SCALE GENOMIC DNA]</scope>
</reference>
<proteinExistence type="predicted"/>
<feature type="region of interest" description="Disordered" evidence="1">
    <location>
        <begin position="52"/>
        <end position="106"/>
    </location>
</feature>
<dbReference type="EMBL" id="GL732638">
    <property type="protein sequence ID" value="EFX69355.1"/>
    <property type="molecule type" value="Genomic_DNA"/>
</dbReference>
<evidence type="ECO:0000313" key="3">
    <source>
        <dbReference type="Proteomes" id="UP000000305"/>
    </source>
</evidence>
<dbReference type="InParanoid" id="E9HFX6"/>
<evidence type="ECO:0000256" key="1">
    <source>
        <dbReference type="SAM" id="MobiDB-lite"/>
    </source>
</evidence>
<sequence>MHTDILPDCTDLSSEQQFEKANCDNKEVEIKTHVPILEVESIDAANELAQNVNSSENDTEELLEGGACGDDSLNYRTMKRKRSKAANENETDGNENKIDGKKKKEL</sequence>
<organism evidence="2 3">
    <name type="scientific">Daphnia pulex</name>
    <name type="common">Water flea</name>
    <dbReference type="NCBI Taxonomy" id="6669"/>
    <lineage>
        <taxon>Eukaryota</taxon>
        <taxon>Metazoa</taxon>
        <taxon>Ecdysozoa</taxon>
        <taxon>Arthropoda</taxon>
        <taxon>Crustacea</taxon>
        <taxon>Branchiopoda</taxon>
        <taxon>Diplostraca</taxon>
        <taxon>Cladocera</taxon>
        <taxon>Anomopoda</taxon>
        <taxon>Daphniidae</taxon>
        <taxon>Daphnia</taxon>
    </lineage>
</organism>
<dbReference type="AlphaFoldDB" id="E9HFX6"/>
<evidence type="ECO:0000313" key="2">
    <source>
        <dbReference type="EMBL" id="EFX69355.1"/>
    </source>
</evidence>